<organism evidence="2 3">
    <name type="scientific">Planktotalea frisia</name>
    <dbReference type="NCBI Taxonomy" id="696762"/>
    <lineage>
        <taxon>Bacteria</taxon>
        <taxon>Pseudomonadati</taxon>
        <taxon>Pseudomonadota</taxon>
        <taxon>Alphaproteobacteria</taxon>
        <taxon>Rhodobacterales</taxon>
        <taxon>Paracoccaceae</taxon>
        <taxon>Planktotalea</taxon>
    </lineage>
</organism>
<dbReference type="RefSeq" id="WP_072632461.1">
    <property type="nucleotide sequence ID" value="NZ_MLCB01000218.1"/>
</dbReference>
<evidence type="ECO:0000313" key="2">
    <source>
        <dbReference type="EMBL" id="OJI91780.1"/>
    </source>
</evidence>
<dbReference type="SMART" id="SM00530">
    <property type="entry name" value="HTH_XRE"/>
    <property type="match status" value="1"/>
</dbReference>
<dbReference type="CDD" id="cd00093">
    <property type="entry name" value="HTH_XRE"/>
    <property type="match status" value="1"/>
</dbReference>
<evidence type="ECO:0000313" key="3">
    <source>
        <dbReference type="Proteomes" id="UP000184514"/>
    </source>
</evidence>
<dbReference type="InterPro" id="IPR010982">
    <property type="entry name" value="Lambda_DNA-bd_dom_sf"/>
</dbReference>
<dbReference type="Proteomes" id="UP000184514">
    <property type="component" value="Unassembled WGS sequence"/>
</dbReference>
<reference evidence="2 3" key="1">
    <citation type="submission" date="2016-10" db="EMBL/GenBank/DDBJ databases">
        <title>Genome sequence of Planktotalea frisia SH6-1.</title>
        <authorList>
            <person name="Poehlein A."/>
            <person name="Bakenhus I."/>
            <person name="Voget S."/>
            <person name="Brinkhoff T."/>
            <person name="Simon M."/>
        </authorList>
    </citation>
    <scope>NUCLEOTIDE SEQUENCE [LARGE SCALE GENOMIC DNA]</scope>
    <source>
        <strain evidence="2 3">SH6-1</strain>
    </source>
</reference>
<feature type="domain" description="HTH cro/C1-type" evidence="1">
    <location>
        <begin position="10"/>
        <end position="67"/>
    </location>
</feature>
<dbReference type="Gene3D" id="1.10.260.40">
    <property type="entry name" value="lambda repressor-like DNA-binding domains"/>
    <property type="match status" value="1"/>
</dbReference>
<dbReference type="AlphaFoldDB" id="A0A1L9NR43"/>
<sequence>MDLIALGALIRAKRGQAKITQETLALDVFGDSTRKGDISRIENGKTNPQEATLQKLCAALSISEEEMLPIRTARRADEQLANIP</sequence>
<evidence type="ECO:0000259" key="1">
    <source>
        <dbReference type="PROSITE" id="PS50943"/>
    </source>
</evidence>
<dbReference type="Pfam" id="PF13560">
    <property type="entry name" value="HTH_31"/>
    <property type="match status" value="1"/>
</dbReference>
<name>A0A1L9NR43_9RHOB</name>
<proteinExistence type="predicted"/>
<dbReference type="SUPFAM" id="SSF47413">
    <property type="entry name" value="lambda repressor-like DNA-binding domains"/>
    <property type="match status" value="1"/>
</dbReference>
<comment type="caution">
    <text evidence="2">The sequence shown here is derived from an EMBL/GenBank/DDBJ whole genome shotgun (WGS) entry which is preliminary data.</text>
</comment>
<dbReference type="EMBL" id="MLCB01000218">
    <property type="protein sequence ID" value="OJI91780.1"/>
    <property type="molecule type" value="Genomic_DNA"/>
</dbReference>
<keyword evidence="3" id="KW-1185">Reference proteome</keyword>
<dbReference type="OrthoDB" id="433986at2"/>
<protein>
    <submittedName>
        <fullName evidence="2">Helix-turn-helix protein</fullName>
    </submittedName>
</protein>
<dbReference type="PROSITE" id="PS50943">
    <property type="entry name" value="HTH_CROC1"/>
    <property type="match status" value="1"/>
</dbReference>
<accession>A0A1L9NR43</accession>
<dbReference type="InterPro" id="IPR001387">
    <property type="entry name" value="Cro/C1-type_HTH"/>
</dbReference>
<gene>
    <name evidence="2" type="ORF">PFRI_39960</name>
</gene>
<dbReference type="GO" id="GO:0003677">
    <property type="term" value="F:DNA binding"/>
    <property type="evidence" value="ECO:0007669"/>
    <property type="project" value="InterPro"/>
</dbReference>